<keyword evidence="2" id="KW-1133">Transmembrane helix</keyword>
<feature type="region of interest" description="Disordered" evidence="1">
    <location>
        <begin position="288"/>
        <end position="310"/>
    </location>
</feature>
<name>A0A1H4K7E5_9HYPH</name>
<sequence length="495" mass="51557">MADFSAVLKKTIEALSENTPAARERIYQKARTTIENKLAGMDPAPSAAVADRQRKLLEDAIAKVEAEYAPPPPPEEPAQDELDQIFAELDVDPAKPGVSVPPAFETPAPTPEPAPPAAEAPKEAGAASEGSEADHAVRSEAPISSSGEDVALETPPPPPHARPRKGGVSGLVAGLVLLLVAAIAAGAWFYRDDLSRLADFEGDGQTVAESGESGSEAGDGAPADTQGTEQAAAESGSAEATPPAEPAPVRKFTQRLLEDGREVDEGPAGGEPGLGEGTSVAQATVQGDETAVQPAPAQSGQPESPGAGEALPVGQKAIFYEERTSVSQGSADLGAVVWSVVQESPGNDLPPEPAIRADATIPEKNLQLKMTIRRNADESLPASHILEIIFLTPDDFDGGGIDNVLRVSLKRSEQDTGNPLLGIPAKIADGFFLVALSDSTADAETNMLLLRRQSWIDIPVVYKSGRRALITIEKGIPGEKVFTDVLNAWQNATSG</sequence>
<gene>
    <name evidence="3" type="ORF">SAMN05216452_1993</name>
</gene>
<proteinExistence type="predicted"/>
<evidence type="ECO:0000256" key="2">
    <source>
        <dbReference type="SAM" id="Phobius"/>
    </source>
</evidence>
<feature type="region of interest" description="Disordered" evidence="1">
    <location>
        <begin position="93"/>
        <end position="165"/>
    </location>
</feature>
<dbReference type="Proteomes" id="UP000199064">
    <property type="component" value="Unassembled WGS sequence"/>
</dbReference>
<feature type="compositionally biased region" description="Low complexity" evidence="1">
    <location>
        <begin position="208"/>
        <end position="242"/>
    </location>
</feature>
<feature type="compositionally biased region" description="Pro residues" evidence="1">
    <location>
        <begin position="108"/>
        <end position="118"/>
    </location>
</feature>
<accession>A0A1H4K7E5</accession>
<feature type="region of interest" description="Disordered" evidence="1">
    <location>
        <begin position="205"/>
        <end position="249"/>
    </location>
</feature>
<reference evidence="4" key="1">
    <citation type="submission" date="2016-10" db="EMBL/GenBank/DDBJ databases">
        <authorList>
            <person name="Varghese N."/>
            <person name="Submissions S."/>
        </authorList>
    </citation>
    <scope>NUCLEOTIDE SEQUENCE [LARGE SCALE GENOMIC DNA]</scope>
    <source>
        <strain evidence="4">ES.061</strain>
    </source>
</reference>
<feature type="compositionally biased region" description="Low complexity" evidence="1">
    <location>
        <begin position="119"/>
        <end position="130"/>
    </location>
</feature>
<organism evidence="3 4">
    <name type="scientific">Nitratireductor aquibiodomus</name>
    <dbReference type="NCBI Taxonomy" id="204799"/>
    <lineage>
        <taxon>Bacteria</taxon>
        <taxon>Pseudomonadati</taxon>
        <taxon>Pseudomonadota</taxon>
        <taxon>Alphaproteobacteria</taxon>
        <taxon>Hyphomicrobiales</taxon>
        <taxon>Phyllobacteriaceae</taxon>
        <taxon>Nitratireductor</taxon>
    </lineage>
</organism>
<dbReference type="EMBL" id="FNSL01000001">
    <property type="protein sequence ID" value="SEB53988.1"/>
    <property type="molecule type" value="Genomic_DNA"/>
</dbReference>
<protein>
    <submittedName>
        <fullName evidence="3">Uncharacterized protein</fullName>
    </submittedName>
</protein>
<dbReference type="RefSeq" id="WP_090328610.1">
    <property type="nucleotide sequence ID" value="NZ_FNSL01000001.1"/>
</dbReference>
<evidence type="ECO:0000313" key="4">
    <source>
        <dbReference type="Proteomes" id="UP000199064"/>
    </source>
</evidence>
<evidence type="ECO:0000256" key="1">
    <source>
        <dbReference type="SAM" id="MobiDB-lite"/>
    </source>
</evidence>
<keyword evidence="2" id="KW-0812">Transmembrane</keyword>
<keyword evidence="2" id="KW-0472">Membrane</keyword>
<feature type="transmembrane region" description="Helical" evidence="2">
    <location>
        <begin position="168"/>
        <end position="190"/>
    </location>
</feature>
<keyword evidence="4" id="KW-1185">Reference proteome</keyword>
<dbReference type="AlphaFoldDB" id="A0A1H4K7E5"/>
<evidence type="ECO:0000313" key="3">
    <source>
        <dbReference type="EMBL" id="SEB53988.1"/>
    </source>
</evidence>